<dbReference type="PANTHER" id="PTHR28006:SF1">
    <property type="entry name" value="MONOPOLIN COMPLEX SUBUNIT CSM1"/>
    <property type="match status" value="1"/>
</dbReference>
<feature type="compositionally biased region" description="Basic and acidic residues" evidence="2">
    <location>
        <begin position="217"/>
        <end position="230"/>
    </location>
</feature>
<dbReference type="GO" id="GO:0045144">
    <property type="term" value="P:meiotic sister chromatid segregation"/>
    <property type="evidence" value="ECO:0007669"/>
    <property type="project" value="TreeGrafter"/>
</dbReference>
<protein>
    <recommendedName>
        <fullName evidence="3">Monopolin complex subunit Csm1/Pcs1 C-terminal domain-containing protein</fullName>
    </recommendedName>
</protein>
<feature type="region of interest" description="Disordered" evidence="2">
    <location>
        <begin position="1"/>
        <end position="230"/>
    </location>
</feature>
<reference evidence="4" key="1">
    <citation type="submission" date="2022-10" db="EMBL/GenBank/DDBJ databases">
        <title>Tapping the CABI collections for fungal endophytes: first genome assemblies for Collariella, Neodidymelliopsis, Ascochyta clinopodiicola, Didymella pomorum, Didymosphaeria variabile, Neocosmospora piperis and Neocucurbitaria cava.</title>
        <authorList>
            <person name="Hill R."/>
        </authorList>
    </citation>
    <scope>NUCLEOTIDE SEQUENCE</scope>
    <source>
        <strain evidence="4">IMI 355082</strain>
    </source>
</reference>
<dbReference type="Proteomes" id="UP001140453">
    <property type="component" value="Unassembled WGS sequence"/>
</dbReference>
<dbReference type="Pfam" id="PF12539">
    <property type="entry name" value="Csm1"/>
    <property type="match status" value="1"/>
</dbReference>
<dbReference type="Gene3D" id="3.90.1150.80">
    <property type="match status" value="1"/>
</dbReference>
<feature type="coiled-coil region" evidence="1">
    <location>
        <begin position="231"/>
        <end position="258"/>
    </location>
</feature>
<dbReference type="FunFam" id="3.90.1150.80:FF:000001">
    <property type="entry name" value="Chromosome segregation protein (Pcs1)"/>
    <property type="match status" value="1"/>
</dbReference>
<gene>
    <name evidence="4" type="ORF">N0V93_007355</name>
</gene>
<dbReference type="InterPro" id="IPR020981">
    <property type="entry name" value="Csm1/Pcs1_C"/>
</dbReference>
<dbReference type="GO" id="GO:0034506">
    <property type="term" value="C:chromosome, centromeric core domain"/>
    <property type="evidence" value="ECO:0007669"/>
    <property type="project" value="TreeGrafter"/>
</dbReference>
<evidence type="ECO:0000256" key="2">
    <source>
        <dbReference type="SAM" id="MobiDB-lite"/>
    </source>
</evidence>
<dbReference type="OrthoDB" id="2431049at2759"/>
<dbReference type="InterPro" id="IPR040349">
    <property type="entry name" value="Csm1/Pcs1"/>
</dbReference>
<evidence type="ECO:0000313" key="5">
    <source>
        <dbReference type="Proteomes" id="UP001140453"/>
    </source>
</evidence>
<feature type="coiled-coil region" evidence="1">
    <location>
        <begin position="309"/>
        <end position="343"/>
    </location>
</feature>
<proteinExistence type="predicted"/>
<dbReference type="GO" id="GO:0005730">
    <property type="term" value="C:nucleolus"/>
    <property type="evidence" value="ECO:0007669"/>
    <property type="project" value="TreeGrafter"/>
</dbReference>
<feature type="domain" description="Monopolin complex subunit Csm1/Pcs1 C-terminal" evidence="3">
    <location>
        <begin position="385"/>
        <end position="472"/>
    </location>
</feature>
<dbReference type="AlphaFoldDB" id="A0A9W9CVB0"/>
<sequence length="492" mass="54193">MKQSTLLDLVDSDSDDGFGARVSVPKIAEKMAAARNPNPRGRASANRVQKAESKSVTRRDGAKKAAAAEKEIERQALADSVSNERPKGTRGRKIKQPIEEGDEDAEDVLATPPGSDEPVRKKGARDAVIPDSVQKKEASAGAKRGRKATKAEESQMAEQESSEIPETQEAHDLMDVDGEEEDRVEDLPTFSRFSAPPSAHRKASYHMPTSASKRAHSSSEHENDPSIRRRLGEMTKKYEALEARYKDLKNVAVTEAEKTFDRLKRTSEEKAQTSNNLISSLRNELTAQRQLAKEGYKSQQQFEASEAKVDSLQSQVTEMTHSLAEARTQIKTLTTKLNAARAAEATSSAQAQVATARVPGSAMKPGALGARGLDAAQVQATQTAKMKENLYSDLSGLVITSVKRDGPEDVYNCIQTGRNGTLHFKLAIANENSDENLDEAEFMYKPQLDERRDSQLIEILPDFLVEEITFPRPHAAKFYARVLKSLTEKLEE</sequence>
<dbReference type="GO" id="GO:0051315">
    <property type="term" value="P:attachment of mitotic spindle microtubules to kinetochore"/>
    <property type="evidence" value="ECO:0007669"/>
    <property type="project" value="TreeGrafter"/>
</dbReference>
<dbReference type="GO" id="GO:1990644">
    <property type="term" value="F:microtubule site clamp"/>
    <property type="evidence" value="ECO:0007669"/>
    <property type="project" value="TreeGrafter"/>
</dbReference>
<dbReference type="CDD" id="cd23787">
    <property type="entry name" value="RWD_CSM1"/>
    <property type="match status" value="1"/>
</dbReference>
<feature type="compositionally biased region" description="Basic and acidic residues" evidence="2">
    <location>
        <begin position="49"/>
        <end position="87"/>
    </location>
</feature>
<name>A0A9W9CVB0_9PEZI</name>
<dbReference type="GO" id="GO:0072686">
    <property type="term" value="C:mitotic spindle"/>
    <property type="evidence" value="ECO:0007669"/>
    <property type="project" value="TreeGrafter"/>
</dbReference>
<organism evidence="4 5">
    <name type="scientific">Gnomoniopsis smithogilvyi</name>
    <dbReference type="NCBI Taxonomy" id="1191159"/>
    <lineage>
        <taxon>Eukaryota</taxon>
        <taxon>Fungi</taxon>
        <taxon>Dikarya</taxon>
        <taxon>Ascomycota</taxon>
        <taxon>Pezizomycotina</taxon>
        <taxon>Sordariomycetes</taxon>
        <taxon>Sordariomycetidae</taxon>
        <taxon>Diaporthales</taxon>
        <taxon>Gnomoniaceae</taxon>
        <taxon>Gnomoniopsis</taxon>
    </lineage>
</organism>
<comment type="caution">
    <text evidence="4">The sequence shown here is derived from an EMBL/GenBank/DDBJ whole genome shotgun (WGS) entry which is preliminary data.</text>
</comment>
<dbReference type="EMBL" id="JAPEVB010000004">
    <property type="protein sequence ID" value="KAJ4389883.1"/>
    <property type="molecule type" value="Genomic_DNA"/>
</dbReference>
<keyword evidence="1" id="KW-0175">Coiled coil</keyword>
<dbReference type="InterPro" id="IPR038608">
    <property type="entry name" value="Csm1/Pcs1_C_sf"/>
</dbReference>
<accession>A0A9W9CVB0</accession>
<evidence type="ECO:0000259" key="3">
    <source>
        <dbReference type="Pfam" id="PF12539"/>
    </source>
</evidence>
<evidence type="ECO:0000313" key="4">
    <source>
        <dbReference type="EMBL" id="KAJ4389883.1"/>
    </source>
</evidence>
<keyword evidence="5" id="KW-1185">Reference proteome</keyword>
<feature type="compositionally biased region" description="Acidic residues" evidence="2">
    <location>
        <begin position="175"/>
        <end position="184"/>
    </location>
</feature>
<feature type="compositionally biased region" description="Low complexity" evidence="2">
    <location>
        <begin position="33"/>
        <end position="47"/>
    </location>
</feature>
<evidence type="ECO:0000256" key="1">
    <source>
        <dbReference type="SAM" id="Coils"/>
    </source>
</evidence>
<dbReference type="GO" id="GO:0033551">
    <property type="term" value="C:monopolin complex"/>
    <property type="evidence" value="ECO:0007669"/>
    <property type="project" value="InterPro"/>
</dbReference>
<dbReference type="PANTHER" id="PTHR28006">
    <property type="entry name" value="MONOPOLIN COMPLEX SUBUNIT CSM1"/>
    <property type="match status" value="1"/>
</dbReference>